<dbReference type="SUPFAM" id="SSF56219">
    <property type="entry name" value="DNase I-like"/>
    <property type="match status" value="1"/>
</dbReference>
<feature type="signal peptide" evidence="1">
    <location>
        <begin position="1"/>
        <end position="20"/>
    </location>
</feature>
<accession>A0A7E4UXW5</accession>
<dbReference type="PANTHER" id="PTHR41349">
    <property type="match status" value="1"/>
</dbReference>
<keyword evidence="2" id="KW-1185">Reference proteome</keyword>
<evidence type="ECO:0000313" key="2">
    <source>
        <dbReference type="Proteomes" id="UP000492821"/>
    </source>
</evidence>
<sequence>MLMMLAKFSLFLLFFVAVSALQDNRPNLRVMTFDTYNTGIHFDQGLYKIVKHILSVDADLIAIQRGAMDQILPLLGSRYQGYAVDPTDMDVGIITKHEIDLSTLVHTPASVGFKINLLNSKSVYFHSLHLDPENYGPYNTTTKSGLDQREEKRVSQIQTLINSPDFQIHVQFAASGGIPLIVAGNFESPSHLDWIARTKRLHGDCVYEWPASKLLSDNASLSDSFRVVNPDPLYVVGNTWSTCYETVYDRIDFILYNSPKLIPVDSFVYSGCLPLKMSPNHKFNDFPSNHYAVVTDFLYA</sequence>
<reference evidence="2" key="1">
    <citation type="journal article" date="2013" name="Genetics">
        <title>The draft genome and transcriptome of Panagrellus redivivus are shaped by the harsh demands of a free-living lifestyle.</title>
        <authorList>
            <person name="Srinivasan J."/>
            <person name="Dillman A.R."/>
            <person name="Macchietto M.G."/>
            <person name="Heikkinen L."/>
            <person name="Lakso M."/>
            <person name="Fracchia K.M."/>
            <person name="Antoshechkin I."/>
            <person name="Mortazavi A."/>
            <person name="Wong G."/>
            <person name="Sternberg P.W."/>
        </authorList>
    </citation>
    <scope>NUCLEOTIDE SEQUENCE [LARGE SCALE GENOMIC DNA]</scope>
    <source>
        <strain evidence="2">MT8872</strain>
    </source>
</reference>
<dbReference type="PANTHER" id="PTHR41349:SF1">
    <property type="entry name" value="PROTEIN CBG08683"/>
    <property type="match status" value="1"/>
</dbReference>
<evidence type="ECO:0000313" key="3">
    <source>
        <dbReference type="WBParaSite" id="Pan_g14149.t1"/>
    </source>
</evidence>
<feature type="chain" id="PRO_5028987671" evidence="1">
    <location>
        <begin position="21"/>
        <end position="300"/>
    </location>
</feature>
<name>A0A7E4UXW5_PANRE</name>
<dbReference type="AlphaFoldDB" id="A0A7E4UXW5"/>
<evidence type="ECO:0000256" key="1">
    <source>
        <dbReference type="SAM" id="SignalP"/>
    </source>
</evidence>
<reference evidence="3" key="2">
    <citation type="submission" date="2020-10" db="UniProtKB">
        <authorList>
            <consortium name="WormBaseParasite"/>
        </authorList>
    </citation>
    <scope>IDENTIFICATION</scope>
</reference>
<dbReference type="WBParaSite" id="Pan_g14149.t1">
    <property type="protein sequence ID" value="Pan_g14149.t1"/>
    <property type="gene ID" value="Pan_g14149"/>
</dbReference>
<dbReference type="Proteomes" id="UP000492821">
    <property type="component" value="Unassembled WGS sequence"/>
</dbReference>
<keyword evidence="1" id="KW-0732">Signal</keyword>
<organism evidence="2 3">
    <name type="scientific">Panagrellus redivivus</name>
    <name type="common">Microworm</name>
    <dbReference type="NCBI Taxonomy" id="6233"/>
    <lineage>
        <taxon>Eukaryota</taxon>
        <taxon>Metazoa</taxon>
        <taxon>Ecdysozoa</taxon>
        <taxon>Nematoda</taxon>
        <taxon>Chromadorea</taxon>
        <taxon>Rhabditida</taxon>
        <taxon>Tylenchina</taxon>
        <taxon>Panagrolaimomorpha</taxon>
        <taxon>Panagrolaimoidea</taxon>
        <taxon>Panagrolaimidae</taxon>
        <taxon>Panagrellus</taxon>
    </lineage>
</organism>
<proteinExistence type="predicted"/>
<dbReference type="Gene3D" id="3.60.10.10">
    <property type="entry name" value="Endonuclease/exonuclease/phosphatase"/>
    <property type="match status" value="1"/>
</dbReference>
<protein>
    <submittedName>
        <fullName evidence="3">Endo/exonuclease/phosphatase domain-containing protein</fullName>
    </submittedName>
</protein>
<dbReference type="InterPro" id="IPR036691">
    <property type="entry name" value="Endo/exonu/phosph_ase_sf"/>
</dbReference>